<sequence>MVEFKPFTKIDDASKEFIDPVVLSYILLKQKVLIVNKKAKLVKCLNYLKNKSIEALKQNSILYLVIKSIDSRWTIRSIIAGTLIISMVYETKDGVQLVGGLAYNTLFKEIYPNNPVVKYNVGVITIDSLPDTIKVYVEESLREKREEKPPYIWVNKVLYDLYIEKIVTDKGAYMYVLLGKDKFEHRYAVKIPREKTVDGKPLAISTNTNALNEVLKGIINSLEVYSSTKDSIRKGLVSRGYDEYYADQLIFYRKYILRPRAIIMLRTSFTEEEYIESPPMILEDYANLGDLDTKIKSKPLNQRELAFLAIRLAGASALVHINHFIHMDIKPQNILLIEDEGEPYGYAPLIGDFVGLPHIFNSVIELKKSTPEYADPIALVRGRASYNYDVYSLGITLFYAATGKKLKSRILLNLLTLKNIYGTPVPLRVFLVENPELVQYARRLEALYHEYNSKKHKIPVETFVTQLLTIIEDYDREQIKIIDKALPSKLAKVIKKSITLSETDRYQDSVAMWLDLLNNIKELGYTNLIPS</sequence>
<dbReference type="InterPro" id="IPR008271">
    <property type="entry name" value="Ser/Thr_kinase_AS"/>
</dbReference>
<keyword evidence="2" id="KW-0808">Transferase</keyword>
<dbReference type="AlphaFoldDB" id="A3DLZ1"/>
<reference evidence="8" key="1">
    <citation type="journal article" date="2009" name="BMC Genomics">
        <title>The complete genome sequence of Staphylothermus marinus reveals differences in sulfur metabolism among heterotrophic Crenarchaeota.</title>
        <authorList>
            <person name="Anderson I.J."/>
            <person name="Dharmarajan L."/>
            <person name="Rodriguez J."/>
            <person name="Hooper S."/>
            <person name="Porat I."/>
            <person name="Ulrich L.E."/>
            <person name="Elkins J.G."/>
            <person name="Mavromatis K."/>
            <person name="Sun H."/>
            <person name="Land M."/>
            <person name="Lapidus A."/>
            <person name="Lucas S."/>
            <person name="Barry K."/>
            <person name="Huber H."/>
            <person name="Zhulin I.B."/>
            <person name="Whitman W.B."/>
            <person name="Mukhopadhyay B."/>
            <person name="Woese C."/>
            <person name="Bristow J."/>
            <person name="Kyrpides N."/>
        </authorList>
    </citation>
    <scope>NUCLEOTIDE SEQUENCE [LARGE SCALE GENOMIC DNA]</scope>
    <source>
        <strain evidence="8">ATCC 43588 / DSM 3639 / JCM 9404 / F1</strain>
    </source>
</reference>
<dbReference type="KEGG" id="smr:Smar_0544"/>
<accession>A3DLZ1</accession>
<dbReference type="PROSITE" id="PS50011">
    <property type="entry name" value="PROTEIN_KINASE_DOM"/>
    <property type="match status" value="1"/>
</dbReference>
<reference evidence="7 8" key="2">
    <citation type="journal article" date="2009" name="Stand. Genomic Sci.">
        <title>Complete genome sequence of Staphylothermus marinus Stetter and Fiala 1986 type strain F1.</title>
        <authorList>
            <person name="Anderson I.J."/>
            <person name="Sun H."/>
            <person name="Lapidus A."/>
            <person name="Copeland A."/>
            <person name="Glavina Del Rio T."/>
            <person name="Tice H."/>
            <person name="Dalin E."/>
            <person name="Lucas S."/>
            <person name="Barry K."/>
            <person name="Land M."/>
            <person name="Richardson P."/>
            <person name="Huber H."/>
            <person name="Kyrpides N.C."/>
        </authorList>
    </citation>
    <scope>NUCLEOTIDE SEQUENCE [LARGE SCALE GENOMIC DNA]</scope>
    <source>
        <strain evidence="8">ATCC 43588 / DSM 3639 / JCM 9404 / F1</strain>
    </source>
</reference>
<evidence type="ECO:0000256" key="5">
    <source>
        <dbReference type="ARBA" id="ARBA00022840"/>
    </source>
</evidence>
<evidence type="ECO:0000313" key="7">
    <source>
        <dbReference type="EMBL" id="ABN69651.1"/>
    </source>
</evidence>
<dbReference type="OrthoDB" id="41005at2157"/>
<dbReference type="GO" id="GO:0004674">
    <property type="term" value="F:protein serine/threonine kinase activity"/>
    <property type="evidence" value="ECO:0007669"/>
    <property type="project" value="UniProtKB-EC"/>
</dbReference>
<dbReference type="PANTHER" id="PTHR43671">
    <property type="entry name" value="SERINE/THREONINE-PROTEIN KINASE NEK"/>
    <property type="match status" value="1"/>
</dbReference>
<proteinExistence type="predicted"/>
<keyword evidence="3" id="KW-0547">Nucleotide-binding</keyword>
<evidence type="ECO:0000256" key="2">
    <source>
        <dbReference type="ARBA" id="ARBA00022679"/>
    </source>
</evidence>
<dbReference type="PANTHER" id="PTHR43671:SF13">
    <property type="entry name" value="SERINE_THREONINE-PROTEIN KINASE NEK2"/>
    <property type="match status" value="1"/>
</dbReference>
<dbReference type="EC" id="2.7.11.1" evidence="1"/>
<dbReference type="RefSeq" id="WP_011838842.1">
    <property type="nucleotide sequence ID" value="NC_009033.1"/>
</dbReference>
<protein>
    <recommendedName>
        <fullName evidence="1">non-specific serine/threonine protein kinase</fullName>
        <ecNumber evidence="1">2.7.11.1</ecNumber>
    </recommendedName>
</protein>
<organism evidence="7 8">
    <name type="scientific">Staphylothermus marinus (strain ATCC 43588 / DSM 3639 / JCM 9404 / F1)</name>
    <dbReference type="NCBI Taxonomy" id="399550"/>
    <lineage>
        <taxon>Archaea</taxon>
        <taxon>Thermoproteota</taxon>
        <taxon>Thermoprotei</taxon>
        <taxon>Desulfurococcales</taxon>
        <taxon>Desulfurococcaceae</taxon>
        <taxon>Staphylothermus</taxon>
    </lineage>
</organism>
<evidence type="ECO:0000259" key="6">
    <source>
        <dbReference type="PROSITE" id="PS50011"/>
    </source>
</evidence>
<dbReference type="InterPro" id="IPR050660">
    <property type="entry name" value="NEK_Ser/Thr_kinase"/>
</dbReference>
<dbReference type="Pfam" id="PF00069">
    <property type="entry name" value="Pkinase"/>
    <property type="match status" value="1"/>
</dbReference>
<dbReference type="InterPro" id="IPR011009">
    <property type="entry name" value="Kinase-like_dom_sf"/>
</dbReference>
<gene>
    <name evidence="7" type="ordered locus">Smar_0544</name>
</gene>
<evidence type="ECO:0000256" key="1">
    <source>
        <dbReference type="ARBA" id="ARBA00012513"/>
    </source>
</evidence>
<evidence type="ECO:0000313" key="8">
    <source>
        <dbReference type="Proteomes" id="UP000000254"/>
    </source>
</evidence>
<dbReference type="STRING" id="399550.Smar_0544"/>
<dbReference type="GeneID" id="4907751"/>
<keyword evidence="8" id="KW-1185">Reference proteome</keyword>
<keyword evidence="4 7" id="KW-0418">Kinase</keyword>
<dbReference type="EMBL" id="CP000575">
    <property type="protein sequence ID" value="ABN69651.1"/>
    <property type="molecule type" value="Genomic_DNA"/>
</dbReference>
<keyword evidence="5" id="KW-0067">ATP-binding</keyword>
<dbReference type="Gene3D" id="1.10.510.10">
    <property type="entry name" value="Transferase(Phosphotransferase) domain 1"/>
    <property type="match status" value="1"/>
</dbReference>
<dbReference type="SMART" id="SM00220">
    <property type="entry name" value="S_TKc"/>
    <property type="match status" value="1"/>
</dbReference>
<dbReference type="GO" id="GO:0005524">
    <property type="term" value="F:ATP binding"/>
    <property type="evidence" value="ECO:0007669"/>
    <property type="project" value="UniProtKB-KW"/>
</dbReference>
<dbReference type="PROSITE" id="PS00108">
    <property type="entry name" value="PROTEIN_KINASE_ST"/>
    <property type="match status" value="1"/>
</dbReference>
<dbReference type="eggNOG" id="arCOG03682">
    <property type="taxonomic scope" value="Archaea"/>
</dbReference>
<name>A3DLZ1_STAMF</name>
<dbReference type="InterPro" id="IPR000719">
    <property type="entry name" value="Prot_kinase_dom"/>
</dbReference>
<evidence type="ECO:0000256" key="4">
    <source>
        <dbReference type="ARBA" id="ARBA00022777"/>
    </source>
</evidence>
<dbReference type="SUPFAM" id="SSF56112">
    <property type="entry name" value="Protein kinase-like (PK-like)"/>
    <property type="match status" value="1"/>
</dbReference>
<evidence type="ECO:0000256" key="3">
    <source>
        <dbReference type="ARBA" id="ARBA00022741"/>
    </source>
</evidence>
<dbReference type="Proteomes" id="UP000000254">
    <property type="component" value="Chromosome"/>
</dbReference>
<dbReference type="HOGENOM" id="CLU_512546_0_0_2"/>
<feature type="domain" description="Protein kinase" evidence="6">
    <location>
        <begin position="162"/>
        <end position="517"/>
    </location>
</feature>